<feature type="coiled-coil region" evidence="2">
    <location>
        <begin position="51"/>
        <end position="82"/>
    </location>
</feature>
<comment type="similarity">
    <text evidence="1">Belongs to the universal stress protein A family.</text>
</comment>
<proteinExistence type="inferred from homology"/>
<evidence type="ECO:0000256" key="1">
    <source>
        <dbReference type="ARBA" id="ARBA00008791"/>
    </source>
</evidence>
<dbReference type="CDD" id="cd00293">
    <property type="entry name" value="USP-like"/>
    <property type="match status" value="1"/>
</dbReference>
<dbReference type="Pfam" id="PF00582">
    <property type="entry name" value="Usp"/>
    <property type="match status" value="1"/>
</dbReference>
<dbReference type="PANTHER" id="PTHR46268">
    <property type="entry name" value="STRESS RESPONSE PROTEIN NHAX"/>
    <property type="match status" value="1"/>
</dbReference>
<evidence type="ECO:0000313" key="4">
    <source>
        <dbReference type="EMBL" id="SEQ35218.1"/>
    </source>
</evidence>
<dbReference type="OrthoDB" id="9788959at2"/>
<dbReference type="SUPFAM" id="SSF52402">
    <property type="entry name" value="Adenine nucleotide alpha hydrolases-like"/>
    <property type="match status" value="2"/>
</dbReference>
<gene>
    <name evidence="4" type="ORF">SAMN05421824_1431</name>
</gene>
<dbReference type="STRING" id="419940.SAMN05421824_1431"/>
<name>A0A1H9FD18_9FLAO</name>
<accession>A0A1H9FD18</accession>
<organism evidence="4 5">
    <name type="scientific">Hyunsoonleella jejuensis</name>
    <dbReference type="NCBI Taxonomy" id="419940"/>
    <lineage>
        <taxon>Bacteria</taxon>
        <taxon>Pseudomonadati</taxon>
        <taxon>Bacteroidota</taxon>
        <taxon>Flavobacteriia</taxon>
        <taxon>Flavobacteriales</taxon>
        <taxon>Flavobacteriaceae</taxon>
    </lineage>
</organism>
<keyword evidence="5" id="KW-1185">Reference proteome</keyword>
<evidence type="ECO:0000313" key="5">
    <source>
        <dbReference type="Proteomes" id="UP000198999"/>
    </source>
</evidence>
<dbReference type="InterPro" id="IPR006016">
    <property type="entry name" value="UspA"/>
</dbReference>
<feature type="domain" description="UspA" evidence="3">
    <location>
        <begin position="2"/>
        <end position="143"/>
    </location>
</feature>
<sequence>MKRHILIPTDFSANSWGSIGYGLKLFKDEECSFYLLNATTLKASAMSNLSNKLLKTMKANALKELEEMKDIVENNNANANHDFEIILSGEELNKAIKTAIKKCNIDLIIMGTKGATGAKEIFFGSNTVRIVNDIKDCPILIVPEDYNFVVPKQIAFPTDFNRFYNDNDIQPLKEFADLYNSKIRIVHINEEEELNDVQEYNLEVLQEHLIDYEHSLHWMPKYAKKSKEINDFIEELEIDMLAMVNYERSFIEKIIREPIIKKIGFRPIVPFVVIPE</sequence>
<reference evidence="4 5" key="1">
    <citation type="submission" date="2016-10" db="EMBL/GenBank/DDBJ databases">
        <authorList>
            <person name="de Groot N.N."/>
        </authorList>
    </citation>
    <scope>NUCLEOTIDE SEQUENCE [LARGE SCALE GENOMIC DNA]</scope>
    <source>
        <strain evidence="4 5">DSM 21035</strain>
    </source>
</reference>
<dbReference type="Gene3D" id="3.40.50.620">
    <property type="entry name" value="HUPs"/>
    <property type="match status" value="2"/>
</dbReference>
<evidence type="ECO:0000256" key="2">
    <source>
        <dbReference type="SAM" id="Coils"/>
    </source>
</evidence>
<dbReference type="PANTHER" id="PTHR46268:SF6">
    <property type="entry name" value="UNIVERSAL STRESS PROTEIN UP12"/>
    <property type="match status" value="1"/>
</dbReference>
<evidence type="ECO:0000259" key="3">
    <source>
        <dbReference type="Pfam" id="PF00582"/>
    </source>
</evidence>
<dbReference type="InterPro" id="IPR014729">
    <property type="entry name" value="Rossmann-like_a/b/a_fold"/>
</dbReference>
<dbReference type="RefSeq" id="WP_092577950.1">
    <property type="nucleotide sequence ID" value="NZ_FOFN01000002.1"/>
</dbReference>
<protein>
    <submittedName>
        <fullName evidence="4">Nucleotide-binding universal stress protein, UspA family</fullName>
    </submittedName>
</protein>
<dbReference type="AlphaFoldDB" id="A0A1H9FD18"/>
<dbReference type="Proteomes" id="UP000198999">
    <property type="component" value="Unassembled WGS sequence"/>
</dbReference>
<keyword evidence="2" id="KW-0175">Coiled coil</keyword>
<dbReference type="EMBL" id="FOFN01000002">
    <property type="protein sequence ID" value="SEQ35218.1"/>
    <property type="molecule type" value="Genomic_DNA"/>
</dbReference>